<proteinExistence type="inferred from homology"/>
<dbReference type="GO" id="GO:0005737">
    <property type="term" value="C:cytoplasm"/>
    <property type="evidence" value="ECO:0007669"/>
    <property type="project" value="UniProtKB-SubCell"/>
</dbReference>
<dbReference type="AlphaFoldDB" id="A0AA94EGK6"/>
<feature type="domain" description="4'-phosphopantetheinyl transferase" evidence="11">
    <location>
        <begin position="5"/>
        <end position="118"/>
    </location>
</feature>
<evidence type="ECO:0000256" key="7">
    <source>
        <dbReference type="ARBA" id="ARBA00023160"/>
    </source>
</evidence>
<evidence type="ECO:0000256" key="1">
    <source>
        <dbReference type="ARBA" id="ARBA00022516"/>
    </source>
</evidence>
<sequence>MAIYGIGTDIVEVARIQRSLSRGQQLARRILTAVELDEMQGDASPDHFLAKRFAAKEACAKAFGLGIAEGLSFQHMEVGHDQWGKPIWQFSGRAAELLAERGISASHLSISDEKHYVVATTILETNER</sequence>
<dbReference type="NCBIfam" id="TIGR00556">
    <property type="entry name" value="pantethn_trn"/>
    <property type="match status" value="1"/>
</dbReference>
<comment type="catalytic activity">
    <reaction evidence="8 10">
        <text>apo-[ACP] + CoA = holo-[ACP] + adenosine 3',5'-bisphosphate + H(+)</text>
        <dbReference type="Rhea" id="RHEA:12068"/>
        <dbReference type="Rhea" id="RHEA-COMP:9685"/>
        <dbReference type="Rhea" id="RHEA-COMP:9690"/>
        <dbReference type="ChEBI" id="CHEBI:15378"/>
        <dbReference type="ChEBI" id="CHEBI:29999"/>
        <dbReference type="ChEBI" id="CHEBI:57287"/>
        <dbReference type="ChEBI" id="CHEBI:58343"/>
        <dbReference type="ChEBI" id="CHEBI:64479"/>
        <dbReference type="EC" id="2.7.8.7"/>
    </reaction>
</comment>
<evidence type="ECO:0000256" key="6">
    <source>
        <dbReference type="ARBA" id="ARBA00023098"/>
    </source>
</evidence>
<dbReference type="FunFam" id="3.90.470.20:FF:000001">
    <property type="entry name" value="Holo-[acyl-carrier-protein] synthase"/>
    <property type="match status" value="1"/>
</dbReference>
<evidence type="ECO:0000256" key="4">
    <source>
        <dbReference type="ARBA" id="ARBA00022832"/>
    </source>
</evidence>
<comment type="cofactor">
    <cofactor evidence="10">
        <name>Mg(2+)</name>
        <dbReference type="ChEBI" id="CHEBI:18420"/>
    </cofactor>
</comment>
<keyword evidence="4 10" id="KW-0276">Fatty acid metabolism</keyword>
<evidence type="ECO:0000256" key="3">
    <source>
        <dbReference type="ARBA" id="ARBA00022723"/>
    </source>
</evidence>
<dbReference type="Proteomes" id="UP000286680">
    <property type="component" value="Unassembled WGS sequence"/>
</dbReference>
<dbReference type="InterPro" id="IPR037143">
    <property type="entry name" value="4-PPantetheinyl_Trfase_dom_sf"/>
</dbReference>
<dbReference type="InterPro" id="IPR008278">
    <property type="entry name" value="4-PPantetheinyl_Trfase_dom"/>
</dbReference>
<keyword evidence="13" id="KW-1185">Reference proteome</keyword>
<keyword evidence="7 10" id="KW-0275">Fatty acid biosynthesis</keyword>
<dbReference type="Gene3D" id="3.90.470.20">
    <property type="entry name" value="4'-phosphopantetheinyl transferase domain"/>
    <property type="match status" value="1"/>
</dbReference>
<gene>
    <name evidence="10" type="primary">acpS</name>
    <name evidence="12" type="ORF">CWE23_01130</name>
</gene>
<dbReference type="EC" id="2.7.8.7" evidence="10"/>
<evidence type="ECO:0000313" key="12">
    <source>
        <dbReference type="EMBL" id="RUO44669.1"/>
    </source>
</evidence>
<keyword evidence="6 10" id="KW-0443">Lipid metabolism</keyword>
<dbReference type="RefSeq" id="WP_105306192.1">
    <property type="nucleotide sequence ID" value="NZ_PIPS01000001.1"/>
</dbReference>
<keyword evidence="5 10" id="KW-0460">Magnesium</keyword>
<keyword evidence="10" id="KW-0963">Cytoplasm</keyword>
<comment type="caution">
    <text evidence="12">The sequence shown here is derived from an EMBL/GenBank/DDBJ whole genome shotgun (WGS) entry which is preliminary data.</text>
</comment>
<reference evidence="13" key="1">
    <citation type="journal article" date="2018" name="Front. Microbiol.">
        <title>Genome-Based Analysis Reveals the Taxonomy and Diversity of the Family Idiomarinaceae.</title>
        <authorList>
            <person name="Liu Y."/>
            <person name="Lai Q."/>
            <person name="Shao Z."/>
        </authorList>
    </citation>
    <scope>NUCLEOTIDE SEQUENCE [LARGE SCALE GENOMIC DNA]</scope>
    <source>
        <strain evidence="13">SN-14</strain>
    </source>
</reference>
<dbReference type="GO" id="GO:0006633">
    <property type="term" value="P:fatty acid biosynthetic process"/>
    <property type="evidence" value="ECO:0007669"/>
    <property type="project" value="UniProtKB-UniRule"/>
</dbReference>
<comment type="similarity">
    <text evidence="10">Belongs to the P-Pant transferase superfamily. AcpS family.</text>
</comment>
<comment type="function">
    <text evidence="9">Transfers the 4'-phosphopantetheine moiety from coenzyme A to the 'Ser-36' of acyl-carrier-protein.</text>
</comment>
<accession>A0AA94EGK6</accession>
<dbReference type="GO" id="GO:0000287">
    <property type="term" value="F:magnesium ion binding"/>
    <property type="evidence" value="ECO:0007669"/>
    <property type="project" value="UniProtKB-UniRule"/>
</dbReference>
<feature type="binding site" evidence="10">
    <location>
        <position position="9"/>
    </location>
    <ligand>
        <name>Mg(2+)</name>
        <dbReference type="ChEBI" id="CHEBI:18420"/>
    </ligand>
</feature>
<dbReference type="HAMAP" id="MF_00101">
    <property type="entry name" value="AcpS"/>
    <property type="match status" value="1"/>
</dbReference>
<dbReference type="InterPro" id="IPR004568">
    <property type="entry name" value="Ppantetheine-prot_Trfase_dom"/>
</dbReference>
<name>A0AA94EGK6_9GAMM</name>
<comment type="subcellular location">
    <subcellularLocation>
        <location evidence="10">Cytoplasm</location>
    </subcellularLocation>
</comment>
<evidence type="ECO:0000256" key="10">
    <source>
        <dbReference type="HAMAP-Rule" id="MF_00101"/>
    </source>
</evidence>
<organism evidence="12 13">
    <name type="scientific">Idiomarina aquatica</name>
    <dbReference type="NCBI Taxonomy" id="1327752"/>
    <lineage>
        <taxon>Bacteria</taxon>
        <taxon>Pseudomonadati</taxon>
        <taxon>Pseudomonadota</taxon>
        <taxon>Gammaproteobacteria</taxon>
        <taxon>Alteromonadales</taxon>
        <taxon>Idiomarinaceae</taxon>
        <taxon>Idiomarina</taxon>
    </lineage>
</organism>
<keyword evidence="2 10" id="KW-0808">Transferase</keyword>
<comment type="function">
    <text evidence="10">Transfers the 4'-phosphopantetheine moiety from coenzyme A to a Ser of acyl-carrier-protein.</text>
</comment>
<evidence type="ECO:0000256" key="5">
    <source>
        <dbReference type="ARBA" id="ARBA00022842"/>
    </source>
</evidence>
<dbReference type="GO" id="GO:0008897">
    <property type="term" value="F:holo-[acyl-carrier-protein] synthase activity"/>
    <property type="evidence" value="ECO:0007669"/>
    <property type="project" value="UniProtKB-UniRule"/>
</dbReference>
<evidence type="ECO:0000256" key="8">
    <source>
        <dbReference type="ARBA" id="ARBA00050875"/>
    </source>
</evidence>
<evidence type="ECO:0000259" key="11">
    <source>
        <dbReference type="Pfam" id="PF01648"/>
    </source>
</evidence>
<keyword evidence="3 10" id="KW-0479">Metal-binding</keyword>
<keyword evidence="1 10" id="KW-0444">Lipid biosynthesis</keyword>
<dbReference type="NCBIfam" id="TIGR00516">
    <property type="entry name" value="acpS"/>
    <property type="match status" value="1"/>
</dbReference>
<evidence type="ECO:0000313" key="13">
    <source>
        <dbReference type="Proteomes" id="UP000286680"/>
    </source>
</evidence>
<dbReference type="InterPro" id="IPR002582">
    <property type="entry name" value="ACPS"/>
</dbReference>
<protein>
    <recommendedName>
        <fullName evidence="10">Holo-[acyl-carrier-protein] synthase</fullName>
        <shortName evidence="10">Holo-ACP synthase</shortName>
        <ecNumber evidence="10">2.7.8.7</ecNumber>
    </recommendedName>
    <alternativeName>
        <fullName evidence="10">4'-phosphopantetheinyl transferase AcpS</fullName>
    </alternativeName>
</protein>
<evidence type="ECO:0000256" key="9">
    <source>
        <dbReference type="ARBA" id="ARBA00054726"/>
    </source>
</evidence>
<feature type="binding site" evidence="10">
    <location>
        <position position="57"/>
    </location>
    <ligand>
        <name>Mg(2+)</name>
        <dbReference type="ChEBI" id="CHEBI:18420"/>
    </ligand>
</feature>
<evidence type="ECO:0000256" key="2">
    <source>
        <dbReference type="ARBA" id="ARBA00022679"/>
    </source>
</evidence>
<dbReference type="SUPFAM" id="SSF56214">
    <property type="entry name" value="4'-phosphopantetheinyl transferase"/>
    <property type="match status" value="1"/>
</dbReference>
<dbReference type="EMBL" id="PIPS01000001">
    <property type="protein sequence ID" value="RUO44669.1"/>
    <property type="molecule type" value="Genomic_DNA"/>
</dbReference>
<dbReference type="Pfam" id="PF01648">
    <property type="entry name" value="ACPS"/>
    <property type="match status" value="1"/>
</dbReference>